<dbReference type="InterPro" id="IPR017946">
    <property type="entry name" value="PLC-like_Pdiesterase_TIM-brl"/>
</dbReference>
<dbReference type="SUPFAM" id="SSF51695">
    <property type="entry name" value="PLC-like phosphodiesterases"/>
    <property type="match status" value="1"/>
</dbReference>
<proteinExistence type="predicted"/>
<dbReference type="Proteomes" id="UP001642501">
    <property type="component" value="Unassembled WGS sequence"/>
</dbReference>
<protein>
    <submittedName>
        <fullName evidence="1">Uncharacterized protein</fullName>
    </submittedName>
</protein>
<dbReference type="PANTHER" id="PTHR13593">
    <property type="match status" value="1"/>
</dbReference>
<reference evidence="1 2" key="1">
    <citation type="submission" date="2024-01" db="EMBL/GenBank/DDBJ databases">
        <authorList>
            <person name="Allen C."/>
            <person name="Tagirdzhanova G."/>
        </authorList>
    </citation>
    <scope>NUCLEOTIDE SEQUENCE [LARGE SCALE GENOMIC DNA]</scope>
    <source>
        <strain evidence="1 2">CBS 573.63</strain>
    </source>
</reference>
<comment type="caution">
    <text evidence="1">The sequence shown here is derived from an EMBL/GenBank/DDBJ whole genome shotgun (WGS) entry which is preliminary data.</text>
</comment>
<name>A0ABP0DHY6_9PEZI</name>
<dbReference type="Pfam" id="PF26146">
    <property type="entry name" value="PI-PLC_X"/>
    <property type="match status" value="1"/>
</dbReference>
<evidence type="ECO:0000313" key="2">
    <source>
        <dbReference type="Proteomes" id="UP001642501"/>
    </source>
</evidence>
<gene>
    <name evidence="1" type="ORF">SEPCBS57363_002102</name>
</gene>
<organism evidence="1 2">
    <name type="scientific">Sporothrix epigloea</name>
    <dbReference type="NCBI Taxonomy" id="1892477"/>
    <lineage>
        <taxon>Eukaryota</taxon>
        <taxon>Fungi</taxon>
        <taxon>Dikarya</taxon>
        <taxon>Ascomycota</taxon>
        <taxon>Pezizomycotina</taxon>
        <taxon>Sordariomycetes</taxon>
        <taxon>Sordariomycetidae</taxon>
        <taxon>Ophiostomatales</taxon>
        <taxon>Ophiostomataceae</taxon>
        <taxon>Sporothrix</taxon>
    </lineage>
</organism>
<accession>A0ABP0DHY6</accession>
<dbReference type="InterPro" id="IPR051057">
    <property type="entry name" value="PI-PLC_domain"/>
</dbReference>
<keyword evidence="2" id="KW-1185">Reference proteome</keyword>
<dbReference type="EMBL" id="CAWUOM010000025">
    <property type="protein sequence ID" value="CAK7266461.1"/>
    <property type="molecule type" value="Genomic_DNA"/>
</dbReference>
<dbReference type="PANTHER" id="PTHR13593:SF140">
    <property type="entry name" value="PLC-LIKE PHOSPHODIESTERASE"/>
    <property type="match status" value="1"/>
</dbReference>
<evidence type="ECO:0000313" key="1">
    <source>
        <dbReference type="EMBL" id="CAK7266461.1"/>
    </source>
</evidence>
<sequence length="231" mass="24830">MYAPFIESTGIVPYAFVPPPLANSTNGLDSMPLDDWPTLGAMLSDNKRVLIMLDYKANQAEYPWLLDEFAYLWETPFDPTVASVPANETLPCTVQRPPGLASGIAQKRLFLMNHNVNFEVSVLGGTVMVPAVALLNQSNAATGINSLGAAADVCIETWGRPPLILNVDYYNKGSPPGSVFEVAARLNGVSYNNTCCGKISAASAKSEVVQGRASKFKAAAKAFIVRAMWLL</sequence>